<feature type="transmembrane region" description="Helical" evidence="1">
    <location>
        <begin position="97"/>
        <end position="125"/>
    </location>
</feature>
<protein>
    <submittedName>
        <fullName evidence="2">Uncharacterized protein</fullName>
    </submittedName>
</protein>
<evidence type="ECO:0000313" key="3">
    <source>
        <dbReference type="Proteomes" id="UP000274920"/>
    </source>
</evidence>
<comment type="caution">
    <text evidence="2">The sequence shown here is derived from an EMBL/GenBank/DDBJ whole genome shotgun (WGS) entry which is preliminary data.</text>
</comment>
<feature type="transmembrane region" description="Helical" evidence="1">
    <location>
        <begin position="12"/>
        <end position="33"/>
    </location>
</feature>
<keyword evidence="1" id="KW-1133">Transmembrane helix</keyword>
<keyword evidence="1" id="KW-0812">Transmembrane</keyword>
<proteinExistence type="predicted"/>
<dbReference type="Proteomes" id="UP000274920">
    <property type="component" value="Unassembled WGS sequence"/>
</dbReference>
<keyword evidence="1" id="KW-0472">Membrane</keyword>
<feature type="transmembrane region" description="Helical" evidence="1">
    <location>
        <begin position="53"/>
        <end position="76"/>
    </location>
</feature>
<gene>
    <name evidence="2" type="ORF">EBB54_29565</name>
</gene>
<reference evidence="2" key="1">
    <citation type="submission" date="2018-10" db="EMBL/GenBank/DDBJ databases">
        <title>Schaedlerella arabinophila gen. nov. sp. nov., isolated from the mouse intestinal tract and comparative analysis with the genome of the closely related altered Schaedler flora strain ASF502.</title>
        <authorList>
            <person name="Miyake S."/>
            <person name="Soh M."/>
            <person name="Seedorf H."/>
        </authorList>
    </citation>
    <scope>NUCLEOTIDE SEQUENCE [LARGE SCALE GENOMIC DNA]</scope>
    <source>
        <strain evidence="2">DSM 106076</strain>
    </source>
</reference>
<feature type="transmembrane region" description="Helical" evidence="1">
    <location>
        <begin position="202"/>
        <end position="218"/>
    </location>
</feature>
<dbReference type="AlphaFoldDB" id="A0A3R8JSL6"/>
<accession>A0A3R8JSL6</accession>
<feature type="transmembrane region" description="Helical" evidence="1">
    <location>
        <begin position="256"/>
        <end position="275"/>
    </location>
</feature>
<keyword evidence="3" id="KW-1185">Reference proteome</keyword>
<evidence type="ECO:0000313" key="2">
    <source>
        <dbReference type="EMBL" id="RRK35021.1"/>
    </source>
</evidence>
<evidence type="ECO:0000256" key="1">
    <source>
        <dbReference type="SAM" id="Phobius"/>
    </source>
</evidence>
<feature type="transmembrane region" description="Helical" evidence="1">
    <location>
        <begin position="173"/>
        <end position="195"/>
    </location>
</feature>
<name>A0A3R8JSL6_9FIRM</name>
<sequence length="290" mass="33863">MKLIRYIGKTTITKIFNSKICIFFFVFLIYAWSFERPYLHFISEKGYHISWCIFPFCMTSYSILSFFYFGVIFINSDVPFMQQTNMYHVIRMGRKQWVLGQIGGILIRSVFLTVISIIVSVLPVIGHIEFSNNWGKVIYTLASSRHMEKFYMENDVEFIFPYEALQDFNPLELMGLVLLLCILILTFLGIAMFMLSLFGGKLWAVLGGFFIVFLLFFVENTPGYNRITIARFVPVYWLELALSSTPSSGYYRMPSVTYMLIFLILSILAISLVICRKINRIELNWENEDV</sequence>
<dbReference type="RefSeq" id="WP_125130350.1">
    <property type="nucleotide sequence ID" value="NZ_RHJS01000002.1"/>
</dbReference>
<organism evidence="2 3">
    <name type="scientific">Schaedlerella arabinosiphila</name>
    <dbReference type="NCBI Taxonomy" id="2044587"/>
    <lineage>
        <taxon>Bacteria</taxon>
        <taxon>Bacillati</taxon>
        <taxon>Bacillota</taxon>
        <taxon>Clostridia</taxon>
        <taxon>Lachnospirales</taxon>
        <taxon>Lachnospiraceae</taxon>
        <taxon>Schaedlerella</taxon>
    </lineage>
</organism>
<dbReference type="EMBL" id="RHJS01000002">
    <property type="protein sequence ID" value="RRK35021.1"/>
    <property type="molecule type" value="Genomic_DNA"/>
</dbReference>